<dbReference type="AlphaFoldDB" id="E9G3Q9"/>
<keyword evidence="5 12" id="KW-0812">Transmembrane</keyword>
<comment type="subcellular location">
    <subcellularLocation>
        <location evidence="1">Membrane</location>
        <topology evidence="1">Multi-pass membrane protein</topology>
    </subcellularLocation>
</comment>
<reference evidence="14 15" key="1">
    <citation type="journal article" date="2011" name="Science">
        <title>The ecoresponsive genome of Daphnia pulex.</title>
        <authorList>
            <person name="Colbourne J.K."/>
            <person name="Pfrender M.E."/>
            <person name="Gilbert D."/>
            <person name="Thomas W.K."/>
            <person name="Tucker A."/>
            <person name="Oakley T.H."/>
            <person name="Tokishita S."/>
            <person name="Aerts A."/>
            <person name="Arnold G.J."/>
            <person name="Basu M.K."/>
            <person name="Bauer D.J."/>
            <person name="Caceres C.E."/>
            <person name="Carmel L."/>
            <person name="Casola C."/>
            <person name="Choi J.H."/>
            <person name="Detter J.C."/>
            <person name="Dong Q."/>
            <person name="Dusheyko S."/>
            <person name="Eads B.D."/>
            <person name="Frohlich T."/>
            <person name="Geiler-Samerotte K.A."/>
            <person name="Gerlach D."/>
            <person name="Hatcher P."/>
            <person name="Jogdeo S."/>
            <person name="Krijgsveld J."/>
            <person name="Kriventseva E.V."/>
            <person name="Kultz D."/>
            <person name="Laforsch C."/>
            <person name="Lindquist E."/>
            <person name="Lopez J."/>
            <person name="Manak J.R."/>
            <person name="Muller J."/>
            <person name="Pangilinan J."/>
            <person name="Patwardhan R.P."/>
            <person name="Pitluck S."/>
            <person name="Pritham E.J."/>
            <person name="Rechtsteiner A."/>
            <person name="Rho M."/>
            <person name="Rogozin I.B."/>
            <person name="Sakarya O."/>
            <person name="Salamov A."/>
            <person name="Schaack S."/>
            <person name="Shapiro H."/>
            <person name="Shiga Y."/>
            <person name="Skalitzky C."/>
            <person name="Smith Z."/>
            <person name="Souvorov A."/>
            <person name="Sung W."/>
            <person name="Tang Z."/>
            <person name="Tsuchiya D."/>
            <person name="Tu H."/>
            <person name="Vos H."/>
            <person name="Wang M."/>
            <person name="Wolf Y.I."/>
            <person name="Yamagata H."/>
            <person name="Yamada T."/>
            <person name="Ye Y."/>
            <person name="Shaw J.R."/>
            <person name="Andrews J."/>
            <person name="Crease T.J."/>
            <person name="Tang H."/>
            <person name="Lucas S.M."/>
            <person name="Robertson H.M."/>
            <person name="Bork P."/>
            <person name="Koonin E.V."/>
            <person name="Zdobnov E.M."/>
            <person name="Grigoriev I.V."/>
            <person name="Lynch M."/>
            <person name="Boore J.L."/>
        </authorList>
    </citation>
    <scope>NUCLEOTIDE SEQUENCE [LARGE SCALE GENOMIC DNA]</scope>
</reference>
<dbReference type="Proteomes" id="UP000000305">
    <property type="component" value="Unassembled WGS sequence"/>
</dbReference>
<evidence type="ECO:0000313" key="15">
    <source>
        <dbReference type="Proteomes" id="UP000000305"/>
    </source>
</evidence>
<dbReference type="HOGENOM" id="CLU_560508_0_0_1"/>
<keyword evidence="7" id="KW-0915">Sodium</keyword>
<proteinExistence type="inferred from homology"/>
<feature type="region of interest" description="Disordered" evidence="13">
    <location>
        <begin position="26"/>
        <end position="59"/>
    </location>
</feature>
<evidence type="ECO:0000256" key="10">
    <source>
        <dbReference type="ARBA" id="ARBA00023201"/>
    </source>
</evidence>
<evidence type="ECO:0000256" key="13">
    <source>
        <dbReference type="SAM" id="MobiDB-lite"/>
    </source>
</evidence>
<accession>E9G3Q9</accession>
<name>E9G3Q9_DAPPU</name>
<dbReference type="InterPro" id="IPR001873">
    <property type="entry name" value="ENaC"/>
</dbReference>
<evidence type="ECO:0000256" key="7">
    <source>
        <dbReference type="ARBA" id="ARBA00023053"/>
    </source>
</evidence>
<sequence length="487" mass="53621">MTDESAGRRINPFFIHGGGTTTATTCNHHQDFAGGDSSSSSDDDPWKTSGMPGMIGSRHDCSSVKANGVPSMTGGAAGMVDVNVRQRNAVGIIKWIKRKEKKPKKKKKTLRYGGGRPTAGAHLRDFMHATSMHGLKYAAEKEATWIERRWGPLISNAGQLSIASYCQVVGGGGGERLVPLDCSLPGLLLHSCLLHYAHVVQMGFLARHHLGRVESTDFPNSMISFPTVSVCNVNQVSNAIVLGLIQSKIYREANMSRENLLDLLGGLMRGGVPDSGQDYITQLEDSIHLGDLTSANLTFFMRNVAQPCSQMLLYCEWQSRPVNCSDIFQLVPSNQGFCCVYNLQTVHLNRKRNRAVPAGQQPVKAHGEGVQMGLTVLLDAQIDDYALTSSFFHGFKVLIHHPEDQPDPSTKGFADDFYQKDVNCPVNCNTTSYTADISRGHFPNRDFRASRMARNTKALINDTYLQLSPNRSCNPETFELISCFYPM</sequence>
<keyword evidence="15" id="KW-1185">Reference proteome</keyword>
<evidence type="ECO:0000256" key="2">
    <source>
        <dbReference type="ARBA" id="ARBA00007193"/>
    </source>
</evidence>
<dbReference type="EMBL" id="GL732531">
    <property type="protein sequence ID" value="EFX85936.1"/>
    <property type="molecule type" value="Genomic_DNA"/>
</dbReference>
<dbReference type="PhylomeDB" id="E9G3Q9"/>
<evidence type="ECO:0000256" key="8">
    <source>
        <dbReference type="ARBA" id="ARBA00023065"/>
    </source>
</evidence>
<dbReference type="Pfam" id="PF00858">
    <property type="entry name" value="ASC"/>
    <property type="match status" value="1"/>
</dbReference>
<dbReference type="PRINTS" id="PR01078">
    <property type="entry name" value="AMINACHANNEL"/>
</dbReference>
<keyword evidence="6" id="KW-1133">Transmembrane helix</keyword>
<evidence type="ECO:0000256" key="9">
    <source>
        <dbReference type="ARBA" id="ARBA00023136"/>
    </source>
</evidence>
<dbReference type="eggNOG" id="KOG4294">
    <property type="taxonomic scope" value="Eukaryota"/>
</dbReference>
<evidence type="ECO:0000256" key="12">
    <source>
        <dbReference type="RuleBase" id="RU000679"/>
    </source>
</evidence>
<dbReference type="OrthoDB" id="6369468at2759"/>
<dbReference type="PANTHER" id="PTHR11690">
    <property type="entry name" value="AMILORIDE-SENSITIVE SODIUM CHANNEL-RELATED"/>
    <property type="match status" value="1"/>
</dbReference>
<dbReference type="Gene3D" id="2.60.470.10">
    <property type="entry name" value="Acid-sensing ion channels like domains"/>
    <property type="match status" value="1"/>
</dbReference>
<comment type="similarity">
    <text evidence="2 12">Belongs to the amiloride-sensitive sodium channel (TC 1.A.6) family.</text>
</comment>
<keyword evidence="10 12" id="KW-0739">Sodium transport</keyword>
<evidence type="ECO:0000256" key="5">
    <source>
        <dbReference type="ARBA" id="ARBA00022692"/>
    </source>
</evidence>
<gene>
    <name evidence="14" type="ORF">DAPPUDRAFT_98455</name>
</gene>
<evidence type="ECO:0000256" key="4">
    <source>
        <dbReference type="ARBA" id="ARBA00022461"/>
    </source>
</evidence>
<keyword evidence="11 12" id="KW-0407">Ion channel</keyword>
<evidence type="ECO:0000256" key="11">
    <source>
        <dbReference type="ARBA" id="ARBA00023303"/>
    </source>
</evidence>
<evidence type="ECO:0000313" key="14">
    <source>
        <dbReference type="EMBL" id="EFX85936.1"/>
    </source>
</evidence>
<keyword evidence="9" id="KW-0472">Membrane</keyword>
<dbReference type="InParanoid" id="E9G3Q9"/>
<keyword evidence="4 12" id="KW-0894">Sodium channel</keyword>
<keyword evidence="8 12" id="KW-0406">Ion transport</keyword>
<organism evidence="14 15">
    <name type="scientific">Daphnia pulex</name>
    <name type="common">Water flea</name>
    <dbReference type="NCBI Taxonomy" id="6669"/>
    <lineage>
        <taxon>Eukaryota</taxon>
        <taxon>Metazoa</taxon>
        <taxon>Ecdysozoa</taxon>
        <taxon>Arthropoda</taxon>
        <taxon>Crustacea</taxon>
        <taxon>Branchiopoda</taxon>
        <taxon>Diplostraca</taxon>
        <taxon>Cladocera</taxon>
        <taxon>Anomopoda</taxon>
        <taxon>Daphniidae</taxon>
        <taxon>Daphnia</taxon>
    </lineage>
</organism>
<dbReference type="GO" id="GO:0016020">
    <property type="term" value="C:membrane"/>
    <property type="evidence" value="ECO:0007669"/>
    <property type="project" value="UniProtKB-SubCell"/>
</dbReference>
<evidence type="ECO:0000256" key="3">
    <source>
        <dbReference type="ARBA" id="ARBA00022448"/>
    </source>
</evidence>
<evidence type="ECO:0000256" key="1">
    <source>
        <dbReference type="ARBA" id="ARBA00004141"/>
    </source>
</evidence>
<dbReference type="GO" id="GO:0005272">
    <property type="term" value="F:sodium channel activity"/>
    <property type="evidence" value="ECO:0007669"/>
    <property type="project" value="UniProtKB-KW"/>
</dbReference>
<evidence type="ECO:0000256" key="6">
    <source>
        <dbReference type="ARBA" id="ARBA00022989"/>
    </source>
</evidence>
<dbReference type="PANTHER" id="PTHR11690:SF288">
    <property type="entry name" value="AMILORIDE-SENSITIVE NA+ CHANNEL-RELATED"/>
    <property type="match status" value="1"/>
</dbReference>
<keyword evidence="3 12" id="KW-0813">Transport</keyword>
<protein>
    <submittedName>
        <fullName evidence="14">Uncharacterized protein</fullName>
    </submittedName>
</protein>
<dbReference type="KEGG" id="dpx:DAPPUDRAFT_98455"/>